<accession>A0A5J4YX01</accession>
<reference evidence="3" key="1">
    <citation type="journal article" date="2019" name="Nat. Commun.">
        <title>Expansion of phycobilisome linker gene families in mesophilic red algae.</title>
        <authorList>
            <person name="Lee J."/>
            <person name="Kim D."/>
            <person name="Bhattacharya D."/>
            <person name="Yoon H.S."/>
        </authorList>
    </citation>
    <scope>NUCLEOTIDE SEQUENCE [LARGE SCALE GENOMIC DNA]</scope>
    <source>
        <strain evidence="3">CCMP 1328</strain>
    </source>
</reference>
<sequence>MDALIESRPCLIKSLLVSPALWRCVAESAAAVYAPNAKEGDHGTAAAERLHLDEVLLLRLKCNINHTGQAQDEHEKAMRDLSEQDILHVLKFMTRARGFELTSDADVVLSAQLVLTKSAKVSSDATLQKILNHAAERGMDLHAQLGTHWDLVLDCSDLRAGTRRDDSYSSSLTDLQIPALAVLRPKTLQKQGNKDSKVRISHGIHRALLHLPEMSFEAFEHSERNGLQDNYDVTLAGACRMAKSSFIRTIAEGIPVISDHNAHDQAHNVFAGADEMVKPAPEPTSSQSHPSARPEYPAKRPRSAALHASREAPESWSKRGKETRASSFAKSPEDQDMTLLSSPVDKDHEVQSVMDEFLETFPAHDGPLLPFQVAAAVWSKLSDDDLAQSGEIQNTRSPLESDLRAIAEIVAMAPSKAFGAGIAGTELRDVEKWRQKAKTDGLLRLSSLSPDTRGPKSASECILLSSANANVEHYRALELVPDVHYLSEPVSRLHTCAASPCDLNTLYAGDLDVLRLKAGASAGLGKHLARSSTARTDNNGDRGTSGPHVRSGAVAGSARAVTVTRVVGSQKHRTLYQVLSSELERVVQFVNPSGTDTEKKKDMKNLYKVVEIVSGWQYGSRKLTEHEEAKVLDYVLNQYVAMKHFPW</sequence>
<protein>
    <submittedName>
        <fullName evidence="2">Uncharacterized protein</fullName>
    </submittedName>
</protein>
<dbReference type="AlphaFoldDB" id="A0A5J4YX01"/>
<gene>
    <name evidence="2" type="ORF">FVE85_1389</name>
</gene>
<evidence type="ECO:0000313" key="2">
    <source>
        <dbReference type="EMBL" id="KAA8495234.1"/>
    </source>
</evidence>
<organism evidence="2 3">
    <name type="scientific">Porphyridium purpureum</name>
    <name type="common">Red alga</name>
    <name type="synonym">Porphyridium cruentum</name>
    <dbReference type="NCBI Taxonomy" id="35688"/>
    <lineage>
        <taxon>Eukaryota</taxon>
        <taxon>Rhodophyta</taxon>
        <taxon>Bangiophyceae</taxon>
        <taxon>Porphyridiales</taxon>
        <taxon>Porphyridiaceae</taxon>
        <taxon>Porphyridium</taxon>
    </lineage>
</organism>
<proteinExistence type="predicted"/>
<feature type="region of interest" description="Disordered" evidence="1">
    <location>
        <begin position="527"/>
        <end position="551"/>
    </location>
</feature>
<comment type="caution">
    <text evidence="2">The sequence shown here is derived from an EMBL/GenBank/DDBJ whole genome shotgun (WGS) entry which is preliminary data.</text>
</comment>
<feature type="region of interest" description="Disordered" evidence="1">
    <location>
        <begin position="277"/>
        <end position="340"/>
    </location>
</feature>
<name>A0A5J4YX01_PORPP</name>
<dbReference type="EMBL" id="VRMN01000003">
    <property type="protein sequence ID" value="KAA8495234.1"/>
    <property type="molecule type" value="Genomic_DNA"/>
</dbReference>
<dbReference type="Proteomes" id="UP000324585">
    <property type="component" value="Unassembled WGS sequence"/>
</dbReference>
<feature type="compositionally biased region" description="Basic and acidic residues" evidence="1">
    <location>
        <begin position="308"/>
        <end position="324"/>
    </location>
</feature>
<keyword evidence="3" id="KW-1185">Reference proteome</keyword>
<evidence type="ECO:0000256" key="1">
    <source>
        <dbReference type="SAM" id="MobiDB-lite"/>
    </source>
</evidence>
<evidence type="ECO:0000313" key="3">
    <source>
        <dbReference type="Proteomes" id="UP000324585"/>
    </source>
</evidence>